<evidence type="ECO:0000259" key="12">
    <source>
        <dbReference type="PROSITE" id="PS51721"/>
    </source>
</evidence>
<dbReference type="Pfam" id="PF03193">
    <property type="entry name" value="RsgA_GTPase"/>
    <property type="match status" value="1"/>
</dbReference>
<dbReference type="AlphaFoldDB" id="A0A953LGD7"/>
<dbReference type="Gene3D" id="1.10.40.50">
    <property type="entry name" value="Probable gtpase engc, domain 3"/>
    <property type="match status" value="1"/>
</dbReference>
<evidence type="ECO:0000256" key="10">
    <source>
        <dbReference type="HAMAP-Rule" id="MF_01820"/>
    </source>
</evidence>
<dbReference type="HAMAP" id="MF_01820">
    <property type="entry name" value="GTPase_RsgA"/>
    <property type="match status" value="1"/>
</dbReference>
<dbReference type="Gene3D" id="3.40.50.300">
    <property type="entry name" value="P-loop containing nucleotide triphosphate hydrolases"/>
    <property type="match status" value="1"/>
</dbReference>
<dbReference type="PANTHER" id="PTHR32120">
    <property type="entry name" value="SMALL RIBOSOMAL SUBUNIT BIOGENESIS GTPASE RSGA"/>
    <property type="match status" value="1"/>
</dbReference>
<sequence length="305" mass="34381">MGGAALTKRWGRSVPVGQVIRSHSNIYYVLVDGREVECRPRGKFRLDRLQVRAGDEVEVTLAPDGEGRIEKVLPRRNCLERPPVANVDQCLVVFTLVEPEADYLFLDRVLVHVEQAGVEPLILLNKIDLVEEADVAAFVRLYGDLVGYRVLPISAAEGRGLDELRRHLAGKTSVLAGHSGVGKSRLVRALEPQRADVRIGDLSAKSRKGRHTTRHVELIPLTGGGLLADAPGFTYLEFQDIDKWTLRDYFREFARYQAECRYADCLHRKEPDCAVRDAVEAGAIPESRHRNYLMFLDEVEAMKRW</sequence>
<dbReference type="GO" id="GO:0003924">
    <property type="term" value="F:GTPase activity"/>
    <property type="evidence" value="ECO:0007669"/>
    <property type="project" value="UniProtKB-UniRule"/>
</dbReference>
<dbReference type="EC" id="3.6.1.-" evidence="10"/>
<dbReference type="PROSITE" id="PS51721">
    <property type="entry name" value="G_CP"/>
    <property type="match status" value="1"/>
</dbReference>
<keyword evidence="8 10" id="KW-0694">RNA-binding</keyword>
<dbReference type="CDD" id="cd01854">
    <property type="entry name" value="YjeQ_EngC"/>
    <property type="match status" value="1"/>
</dbReference>
<feature type="binding site" evidence="10">
    <location>
        <position position="260"/>
    </location>
    <ligand>
        <name>Zn(2+)</name>
        <dbReference type="ChEBI" id="CHEBI:29105"/>
    </ligand>
</feature>
<keyword evidence="3 10" id="KW-0479">Metal-binding</keyword>
<feature type="binding site" evidence="10">
    <location>
        <position position="265"/>
    </location>
    <ligand>
        <name>Zn(2+)</name>
        <dbReference type="ChEBI" id="CHEBI:29105"/>
    </ligand>
</feature>
<dbReference type="InterPro" id="IPR030378">
    <property type="entry name" value="G_CP_dom"/>
</dbReference>
<evidence type="ECO:0000313" key="13">
    <source>
        <dbReference type="EMBL" id="MBY6276158.1"/>
    </source>
</evidence>
<comment type="subcellular location">
    <subcellularLocation>
        <location evidence="10">Cytoplasm</location>
    </subcellularLocation>
</comment>
<comment type="cofactor">
    <cofactor evidence="10">
        <name>Zn(2+)</name>
        <dbReference type="ChEBI" id="CHEBI:29105"/>
    </cofactor>
    <text evidence="10">Binds 1 zinc ion per subunit.</text>
</comment>
<dbReference type="GO" id="GO:0042274">
    <property type="term" value="P:ribosomal small subunit biogenesis"/>
    <property type="evidence" value="ECO:0007669"/>
    <property type="project" value="UniProtKB-UniRule"/>
</dbReference>
<dbReference type="GO" id="GO:0005737">
    <property type="term" value="C:cytoplasm"/>
    <property type="evidence" value="ECO:0007669"/>
    <property type="project" value="UniProtKB-SubCell"/>
</dbReference>
<dbReference type="NCBIfam" id="TIGR00157">
    <property type="entry name" value="ribosome small subunit-dependent GTPase A"/>
    <property type="match status" value="1"/>
</dbReference>
<accession>A0A953LGD7</accession>
<dbReference type="Pfam" id="PF16745">
    <property type="entry name" value="RsgA_N"/>
    <property type="match status" value="1"/>
</dbReference>
<reference evidence="13" key="1">
    <citation type="submission" date="2017-11" db="EMBL/GenBank/DDBJ databases">
        <title>Three new genomes from thermophilic consortium.</title>
        <authorList>
            <person name="Quaggio R."/>
            <person name="Amgarten D."/>
            <person name="Setubal J.C."/>
        </authorList>
    </citation>
    <scope>NUCLEOTIDE SEQUENCE</scope>
    <source>
        <strain evidence="13">ZCTH01-B2</strain>
    </source>
</reference>
<protein>
    <recommendedName>
        <fullName evidence="10">Small ribosomal subunit biogenesis GTPase RsgA</fullName>
        <ecNumber evidence="10">3.6.1.-</ecNumber>
    </recommendedName>
</protein>
<dbReference type="InterPro" id="IPR004881">
    <property type="entry name" value="Ribosome_biogen_GTPase_RsgA"/>
</dbReference>
<evidence type="ECO:0000256" key="2">
    <source>
        <dbReference type="ARBA" id="ARBA00022517"/>
    </source>
</evidence>
<feature type="binding site" evidence="10">
    <location>
        <position position="267"/>
    </location>
    <ligand>
        <name>Zn(2+)</name>
        <dbReference type="ChEBI" id="CHEBI:29105"/>
    </ligand>
</feature>
<keyword evidence="7 10" id="KW-0862">Zinc</keyword>
<keyword evidence="1 10" id="KW-0963">Cytoplasm</keyword>
<dbReference type="GO" id="GO:0019843">
    <property type="term" value="F:rRNA binding"/>
    <property type="evidence" value="ECO:0007669"/>
    <property type="project" value="UniProtKB-KW"/>
</dbReference>
<evidence type="ECO:0000256" key="9">
    <source>
        <dbReference type="ARBA" id="ARBA00023134"/>
    </source>
</evidence>
<dbReference type="InterPro" id="IPR010914">
    <property type="entry name" value="RsgA_GTPase_dom"/>
</dbReference>
<evidence type="ECO:0000256" key="8">
    <source>
        <dbReference type="ARBA" id="ARBA00022884"/>
    </source>
</evidence>
<comment type="subunit">
    <text evidence="10">Monomer. Associates with 30S ribosomal subunit, binds 16S rRNA.</text>
</comment>
<dbReference type="Gene3D" id="2.40.50.140">
    <property type="entry name" value="Nucleic acid-binding proteins"/>
    <property type="match status" value="1"/>
</dbReference>
<comment type="function">
    <text evidence="10">One of several proteins that assist in the late maturation steps of the functional core of the 30S ribosomal subunit. Helps release RbfA from mature subunits. May play a role in the assembly of ribosomal proteins into the subunit. Circularly permuted GTPase that catalyzes slow GTP hydrolysis, GTPase activity is stimulated by the 30S ribosomal subunit.</text>
</comment>
<dbReference type="PROSITE" id="PS50936">
    <property type="entry name" value="ENGC_GTPASE"/>
    <property type="match status" value="1"/>
</dbReference>
<feature type="binding site" evidence="10">
    <location>
        <begin position="125"/>
        <end position="128"/>
    </location>
    <ligand>
        <name>GTP</name>
        <dbReference type="ChEBI" id="CHEBI:37565"/>
    </ligand>
</feature>
<dbReference type="EMBL" id="PIUK01000062">
    <property type="protein sequence ID" value="MBY6276158.1"/>
    <property type="molecule type" value="Genomic_DNA"/>
</dbReference>
<evidence type="ECO:0000256" key="4">
    <source>
        <dbReference type="ARBA" id="ARBA00022730"/>
    </source>
</evidence>
<evidence type="ECO:0000256" key="6">
    <source>
        <dbReference type="ARBA" id="ARBA00022801"/>
    </source>
</evidence>
<dbReference type="PANTHER" id="PTHR32120:SF11">
    <property type="entry name" value="SMALL RIBOSOMAL SUBUNIT BIOGENESIS GTPASE RSGA 1, MITOCHONDRIAL-RELATED"/>
    <property type="match status" value="1"/>
</dbReference>
<evidence type="ECO:0000256" key="7">
    <source>
        <dbReference type="ARBA" id="ARBA00022833"/>
    </source>
</evidence>
<comment type="similarity">
    <text evidence="10">Belongs to the TRAFAC class YlqF/YawG GTPase family. RsgA subfamily.</text>
</comment>
<name>A0A953LGD7_SYMTR</name>
<dbReference type="InterPro" id="IPR027417">
    <property type="entry name" value="P-loop_NTPase"/>
</dbReference>
<evidence type="ECO:0000256" key="1">
    <source>
        <dbReference type="ARBA" id="ARBA00022490"/>
    </source>
</evidence>
<dbReference type="Proteomes" id="UP000732377">
    <property type="component" value="Unassembled WGS sequence"/>
</dbReference>
<dbReference type="InterPro" id="IPR031944">
    <property type="entry name" value="RsgA_N"/>
</dbReference>
<dbReference type="CDD" id="cd04466">
    <property type="entry name" value="S1_YloQ_GTPase"/>
    <property type="match status" value="1"/>
</dbReference>
<feature type="domain" description="EngC GTPase" evidence="11">
    <location>
        <begin position="85"/>
        <end position="234"/>
    </location>
</feature>
<dbReference type="SUPFAM" id="SSF50249">
    <property type="entry name" value="Nucleic acid-binding proteins"/>
    <property type="match status" value="1"/>
</dbReference>
<dbReference type="SUPFAM" id="SSF52540">
    <property type="entry name" value="P-loop containing nucleoside triphosphate hydrolases"/>
    <property type="match status" value="1"/>
</dbReference>
<keyword evidence="2 10" id="KW-0690">Ribosome biogenesis</keyword>
<dbReference type="GO" id="GO:0046872">
    <property type="term" value="F:metal ion binding"/>
    <property type="evidence" value="ECO:0007669"/>
    <property type="project" value="UniProtKB-KW"/>
</dbReference>
<organism evidence="13 14">
    <name type="scientific">Symbiobacterium thermophilum</name>
    <dbReference type="NCBI Taxonomy" id="2734"/>
    <lineage>
        <taxon>Bacteria</taxon>
        <taxon>Bacillati</taxon>
        <taxon>Bacillota</taxon>
        <taxon>Clostridia</taxon>
        <taxon>Eubacteriales</taxon>
        <taxon>Symbiobacteriaceae</taxon>
        <taxon>Symbiobacterium</taxon>
    </lineage>
</organism>
<proteinExistence type="inferred from homology"/>
<comment type="caution">
    <text evidence="13">The sequence shown here is derived from an EMBL/GenBank/DDBJ whole genome shotgun (WGS) entry which is preliminary data.</text>
</comment>
<keyword evidence="9 10" id="KW-0342">GTP-binding</keyword>
<dbReference type="GO" id="GO:0005525">
    <property type="term" value="F:GTP binding"/>
    <property type="evidence" value="ECO:0007669"/>
    <property type="project" value="UniProtKB-UniRule"/>
</dbReference>
<evidence type="ECO:0000256" key="3">
    <source>
        <dbReference type="ARBA" id="ARBA00022723"/>
    </source>
</evidence>
<evidence type="ECO:0000313" key="14">
    <source>
        <dbReference type="Proteomes" id="UP000732377"/>
    </source>
</evidence>
<gene>
    <name evidence="10 13" type="primary">rsgA</name>
    <name evidence="13" type="ORF">CWE10_08045</name>
</gene>
<feature type="binding site" evidence="10">
    <location>
        <position position="273"/>
    </location>
    <ligand>
        <name>Zn(2+)</name>
        <dbReference type="ChEBI" id="CHEBI:29105"/>
    </ligand>
</feature>
<evidence type="ECO:0000259" key="11">
    <source>
        <dbReference type="PROSITE" id="PS50936"/>
    </source>
</evidence>
<keyword evidence="5 10" id="KW-0547">Nucleotide-binding</keyword>
<keyword evidence="6 10" id="KW-0378">Hydrolase</keyword>
<comment type="caution">
    <text evidence="10">Lacks conserved residue(s) required for the propagation of feature annotation.</text>
</comment>
<keyword evidence="4 10" id="KW-0699">rRNA-binding</keyword>
<evidence type="ECO:0000256" key="5">
    <source>
        <dbReference type="ARBA" id="ARBA00022741"/>
    </source>
</evidence>
<feature type="domain" description="CP-type G" evidence="12">
    <location>
        <begin position="76"/>
        <end position="236"/>
    </location>
</feature>
<dbReference type="InterPro" id="IPR012340">
    <property type="entry name" value="NA-bd_OB-fold"/>
</dbReference>